<dbReference type="InterPro" id="IPR023827">
    <property type="entry name" value="Peptidase_S8_Asp-AS"/>
</dbReference>
<dbReference type="Pfam" id="PF00082">
    <property type="entry name" value="Peptidase_S8"/>
    <property type="match status" value="1"/>
</dbReference>
<dbReference type="Proteomes" id="UP000823521">
    <property type="component" value="Unassembled WGS sequence"/>
</dbReference>
<dbReference type="InterPro" id="IPR010259">
    <property type="entry name" value="S8pro/Inhibitor_I9"/>
</dbReference>
<keyword evidence="3 5" id="KW-0378">Hydrolase</keyword>
<dbReference type="PRINTS" id="PR00723">
    <property type="entry name" value="SUBTILISIN"/>
</dbReference>
<evidence type="ECO:0000256" key="2">
    <source>
        <dbReference type="ARBA" id="ARBA00022670"/>
    </source>
</evidence>
<organism evidence="10 11">
    <name type="scientific">Micromonospora echinofusca</name>
    <dbReference type="NCBI Taxonomy" id="47858"/>
    <lineage>
        <taxon>Bacteria</taxon>
        <taxon>Bacillati</taxon>
        <taxon>Actinomycetota</taxon>
        <taxon>Actinomycetes</taxon>
        <taxon>Micromonosporales</taxon>
        <taxon>Micromonosporaceae</taxon>
        <taxon>Micromonospora</taxon>
    </lineage>
</organism>
<dbReference type="PROSITE" id="PS00138">
    <property type="entry name" value="SUBTILASE_SER"/>
    <property type="match status" value="1"/>
</dbReference>
<comment type="caution">
    <text evidence="10">The sequence shown here is derived from an EMBL/GenBank/DDBJ whole genome shotgun (WGS) entry which is preliminary data.</text>
</comment>
<dbReference type="InterPro" id="IPR015500">
    <property type="entry name" value="Peptidase_S8_subtilisin-rel"/>
</dbReference>
<dbReference type="InterPro" id="IPR000209">
    <property type="entry name" value="Peptidase_S8/S53_dom"/>
</dbReference>
<feature type="signal peptide" evidence="7">
    <location>
        <begin position="1"/>
        <end position="32"/>
    </location>
</feature>
<feature type="domain" description="Peptidase S8/S53" evidence="8">
    <location>
        <begin position="157"/>
        <end position="382"/>
    </location>
</feature>
<dbReference type="SUPFAM" id="SSF52743">
    <property type="entry name" value="Subtilisin-like"/>
    <property type="match status" value="1"/>
</dbReference>
<dbReference type="PANTHER" id="PTHR43806:SF11">
    <property type="entry name" value="CEREVISIN-RELATED"/>
    <property type="match status" value="1"/>
</dbReference>
<evidence type="ECO:0000256" key="1">
    <source>
        <dbReference type="ARBA" id="ARBA00011073"/>
    </source>
</evidence>
<evidence type="ECO:0000256" key="3">
    <source>
        <dbReference type="ARBA" id="ARBA00022801"/>
    </source>
</evidence>
<comment type="similarity">
    <text evidence="1 5 6">Belongs to the peptidase S8 family.</text>
</comment>
<dbReference type="PANTHER" id="PTHR43806">
    <property type="entry name" value="PEPTIDASE S8"/>
    <property type="match status" value="1"/>
</dbReference>
<evidence type="ECO:0000256" key="6">
    <source>
        <dbReference type="RuleBase" id="RU003355"/>
    </source>
</evidence>
<dbReference type="SUPFAM" id="SSF54897">
    <property type="entry name" value="Protease propeptides/inhibitors"/>
    <property type="match status" value="1"/>
</dbReference>
<keyword evidence="2 5" id="KW-0645">Protease</keyword>
<protein>
    <submittedName>
        <fullName evidence="10">S8 family serine peptidase</fullName>
    </submittedName>
</protein>
<gene>
    <name evidence="10" type="ORF">GSF22_10935</name>
</gene>
<evidence type="ECO:0000256" key="5">
    <source>
        <dbReference type="PROSITE-ProRule" id="PRU01240"/>
    </source>
</evidence>
<evidence type="ECO:0000259" key="9">
    <source>
        <dbReference type="Pfam" id="PF05922"/>
    </source>
</evidence>
<dbReference type="InterPro" id="IPR034193">
    <property type="entry name" value="PCSK9_ProteinaseK-like"/>
</dbReference>
<sequence length="399" mass="40916">MTFGKEEVVKSRILLASLVAAGSTLFAVPAGAAAPSDGALAPVVTVRAGQGVRPVPGAYIVRLRPGADPRGLARALLVNPEFVYSTAVNGFAAELTDGQVQALRRNPTVLSVEQDAWLDDVAEGTQANPPSWGLDRIDQRNLPLSASYTATATGAGVHAYVIDTGIDVTHPDFEGRATFDFNAIDRRNTDCDGHGTHVAGTIGSRTYGVAKGVRLHAVKMLNCQGSGKTSATISAIDWVTANAVKPAVANTSWNWTYSVSLADAISAMMASGVFLATSAGNTGADSCDRLPRAVTAAVAVAASTSTDDRASYSSTGACVDLYAPGSAILSTQPNNTTAVFNGTSMATPHVAGIAALYKGANGDVPQATLHDWLVGNATTGVVQGDLAGTPNRLVYTGGL</sequence>
<proteinExistence type="inferred from homology"/>
<dbReference type="Pfam" id="PF05922">
    <property type="entry name" value="Inhibitor_I9"/>
    <property type="match status" value="1"/>
</dbReference>
<dbReference type="Gene3D" id="3.40.50.200">
    <property type="entry name" value="Peptidase S8/S53 domain"/>
    <property type="match status" value="1"/>
</dbReference>
<evidence type="ECO:0000256" key="7">
    <source>
        <dbReference type="SAM" id="SignalP"/>
    </source>
</evidence>
<dbReference type="Gene3D" id="3.30.70.80">
    <property type="entry name" value="Peptidase S8 propeptide/proteinase inhibitor I9"/>
    <property type="match status" value="1"/>
</dbReference>
<dbReference type="EMBL" id="WVUH01000071">
    <property type="protein sequence ID" value="MBO4206512.1"/>
    <property type="molecule type" value="Genomic_DNA"/>
</dbReference>
<reference evidence="10 11" key="1">
    <citation type="submission" date="2019-12" db="EMBL/GenBank/DDBJ databases">
        <title>Whole genome sequencing of endophytic Actinobacterium Micromonospora sp. MPMI6T.</title>
        <authorList>
            <person name="Evv R."/>
            <person name="Podile A.R."/>
        </authorList>
    </citation>
    <scope>NUCLEOTIDE SEQUENCE [LARGE SCALE GENOMIC DNA]</scope>
    <source>
        <strain evidence="10 11">MPMI6</strain>
    </source>
</reference>
<name>A0ABS3VPS9_MICEH</name>
<feature type="domain" description="Inhibitor I9" evidence="9">
    <location>
        <begin position="83"/>
        <end position="116"/>
    </location>
</feature>
<accession>A0ABS3VPS9</accession>
<evidence type="ECO:0000259" key="8">
    <source>
        <dbReference type="Pfam" id="PF00082"/>
    </source>
</evidence>
<feature type="active site" description="Charge relay system" evidence="5">
    <location>
        <position position="344"/>
    </location>
</feature>
<evidence type="ECO:0000313" key="11">
    <source>
        <dbReference type="Proteomes" id="UP000823521"/>
    </source>
</evidence>
<dbReference type="PROSITE" id="PS00137">
    <property type="entry name" value="SUBTILASE_HIS"/>
    <property type="match status" value="1"/>
</dbReference>
<dbReference type="InterPro" id="IPR022398">
    <property type="entry name" value="Peptidase_S8_His-AS"/>
</dbReference>
<dbReference type="CDD" id="cd04077">
    <property type="entry name" value="Peptidases_S8_PCSK9_ProteinaseK_like"/>
    <property type="match status" value="1"/>
</dbReference>
<feature type="chain" id="PRO_5047251214" evidence="7">
    <location>
        <begin position="33"/>
        <end position="399"/>
    </location>
</feature>
<dbReference type="PROSITE" id="PS00136">
    <property type="entry name" value="SUBTILASE_ASP"/>
    <property type="match status" value="1"/>
</dbReference>
<dbReference type="InterPro" id="IPR037045">
    <property type="entry name" value="S8pro/Inhibitor_I9_sf"/>
</dbReference>
<keyword evidence="4 5" id="KW-0720">Serine protease</keyword>
<dbReference type="InterPro" id="IPR036852">
    <property type="entry name" value="Peptidase_S8/S53_dom_sf"/>
</dbReference>
<feature type="active site" description="Charge relay system" evidence="5">
    <location>
        <position position="163"/>
    </location>
</feature>
<keyword evidence="7" id="KW-0732">Signal</keyword>
<evidence type="ECO:0000313" key="10">
    <source>
        <dbReference type="EMBL" id="MBO4206512.1"/>
    </source>
</evidence>
<dbReference type="InterPro" id="IPR023828">
    <property type="entry name" value="Peptidase_S8_Ser-AS"/>
</dbReference>
<dbReference type="PROSITE" id="PS51892">
    <property type="entry name" value="SUBTILASE"/>
    <property type="match status" value="1"/>
</dbReference>
<keyword evidence="11" id="KW-1185">Reference proteome</keyword>
<feature type="active site" description="Charge relay system" evidence="5">
    <location>
        <position position="194"/>
    </location>
</feature>
<dbReference type="InterPro" id="IPR050131">
    <property type="entry name" value="Peptidase_S8_subtilisin-like"/>
</dbReference>
<evidence type="ECO:0000256" key="4">
    <source>
        <dbReference type="ARBA" id="ARBA00022825"/>
    </source>
</evidence>